<dbReference type="CDD" id="cd04818">
    <property type="entry name" value="PA_subtilisin_1"/>
    <property type="match status" value="1"/>
</dbReference>
<evidence type="ECO:0000256" key="2">
    <source>
        <dbReference type="ARBA" id="ARBA00023180"/>
    </source>
</evidence>
<dbReference type="Pfam" id="PF02225">
    <property type="entry name" value="PA"/>
    <property type="match status" value="1"/>
</dbReference>
<dbReference type="RefSeq" id="WP_057659938.1">
    <property type="nucleotide sequence ID" value="NZ_LDJL01000015.1"/>
</dbReference>
<evidence type="ECO:0000256" key="3">
    <source>
        <dbReference type="SAM" id="SignalP"/>
    </source>
</evidence>
<gene>
    <name evidence="5" type="ORF">ABB29_13525</name>
</gene>
<dbReference type="Gene3D" id="3.40.390.10">
    <property type="entry name" value="Collagenase (Catalytic Domain)"/>
    <property type="match status" value="1"/>
</dbReference>
<dbReference type="PANTHER" id="PTHR22702">
    <property type="entry name" value="PROTEASE-ASSOCIATED DOMAIN-CONTAINING PROTEIN"/>
    <property type="match status" value="1"/>
</dbReference>
<evidence type="ECO:0000313" key="6">
    <source>
        <dbReference type="Proteomes" id="UP000052052"/>
    </source>
</evidence>
<keyword evidence="2" id="KW-0325">Glycoprotein</keyword>
<feature type="chain" id="PRO_5006394440" description="PA domain-containing protein" evidence="3">
    <location>
        <begin position="26"/>
        <end position="538"/>
    </location>
</feature>
<dbReference type="SUPFAM" id="SSF55486">
    <property type="entry name" value="Metalloproteases ('zincins'), catalytic domain"/>
    <property type="match status" value="1"/>
</dbReference>
<dbReference type="AlphaFoldDB" id="A0A0R0CR33"/>
<evidence type="ECO:0000256" key="1">
    <source>
        <dbReference type="ARBA" id="ARBA00022729"/>
    </source>
</evidence>
<feature type="signal peptide" evidence="3">
    <location>
        <begin position="1"/>
        <end position="25"/>
    </location>
</feature>
<dbReference type="Proteomes" id="UP000052052">
    <property type="component" value="Unassembled WGS sequence"/>
</dbReference>
<dbReference type="STRING" id="344882.ABB29_13525"/>
<accession>A0A0R0CR33</accession>
<evidence type="ECO:0000313" key="5">
    <source>
        <dbReference type="EMBL" id="KRG68334.1"/>
    </source>
</evidence>
<name>A0A0R0CR33_9GAMM</name>
<comment type="caution">
    <text evidence="5">The sequence shown here is derived from an EMBL/GenBank/DDBJ whole genome shotgun (WGS) entry which is preliminary data.</text>
</comment>
<keyword evidence="6" id="KW-1185">Reference proteome</keyword>
<organism evidence="5 6">
    <name type="scientific">Pseudoxanthomonas dokdonensis</name>
    <dbReference type="NCBI Taxonomy" id="344882"/>
    <lineage>
        <taxon>Bacteria</taxon>
        <taxon>Pseudomonadati</taxon>
        <taxon>Pseudomonadota</taxon>
        <taxon>Gammaproteobacteria</taxon>
        <taxon>Lysobacterales</taxon>
        <taxon>Lysobacteraceae</taxon>
        <taxon>Pseudoxanthomonas</taxon>
    </lineage>
</organism>
<dbReference type="Gene3D" id="3.50.30.30">
    <property type="match status" value="1"/>
</dbReference>
<dbReference type="PATRIC" id="fig|344882.3.peg.1085"/>
<protein>
    <recommendedName>
        <fullName evidence="4">PA domain-containing protein</fullName>
    </recommendedName>
</protein>
<dbReference type="GO" id="GO:0008237">
    <property type="term" value="F:metallopeptidase activity"/>
    <property type="evidence" value="ECO:0007669"/>
    <property type="project" value="InterPro"/>
</dbReference>
<sequence>MNKSFLIPGALAAAIALASAAPAHGAELILVSGDVGTGTGLEDPSPRTPIGLNPGTTLGEQRTLVYEFAMQMWGAVLESQVPVYIGASFQALPCTATGAVLGSAGTTNVFADFAPGIAADTWYPSALADAIAGSELNPDTIDINSRFNSNLGQPNCLAGSEWYYGLDGKAPAGTINFLNVVMHEIGHGLGMQGLASSDGSLYGDMNNIYANHAYNNTLGKAFPDMDDAERAQALVDNGNTVWIGQQVNQQAALVLDNLTSLLVSAPAAAAGGYEMGTASFGVVANDSSFNGSIVAAVDGGTSGSDGCEAISNPDEIAGNIALVDRGNCTFASKAVNVQAAGATGVIVVNTADAVQGMGGIDPSVTIPAILVAKSTGDLLRANLPAQATVGKDPNRLQGADSEGRVRLYAPNPYESGSSFSHFDEALQPSALMEPRATAGLQSQVNVDLTPALYQDLGWSINPGNALVGDCDTGVDVFEEGGLVAGANVQAWNALCATTQPDSRRYQRCMASYVKQAQQAGVLDRNSGNKVLRCVTNKR</sequence>
<dbReference type="SUPFAM" id="SSF52025">
    <property type="entry name" value="PA domain"/>
    <property type="match status" value="1"/>
</dbReference>
<dbReference type="InterPro" id="IPR003137">
    <property type="entry name" value="PA_domain"/>
</dbReference>
<evidence type="ECO:0000259" key="4">
    <source>
        <dbReference type="Pfam" id="PF02225"/>
    </source>
</evidence>
<dbReference type="EMBL" id="LDJL01000015">
    <property type="protein sequence ID" value="KRG68334.1"/>
    <property type="molecule type" value="Genomic_DNA"/>
</dbReference>
<dbReference type="InterPro" id="IPR046450">
    <property type="entry name" value="PA_dom_sf"/>
</dbReference>
<dbReference type="InterPro" id="IPR024079">
    <property type="entry name" value="MetalloPept_cat_dom_sf"/>
</dbReference>
<dbReference type="PANTHER" id="PTHR22702:SF1">
    <property type="entry name" value="PROTEASE-ASSOCIATED DOMAIN-CONTAINING PROTEIN 1"/>
    <property type="match status" value="1"/>
</dbReference>
<feature type="domain" description="PA" evidence="4">
    <location>
        <begin position="291"/>
        <end position="379"/>
    </location>
</feature>
<keyword evidence="1 3" id="KW-0732">Signal</keyword>
<dbReference type="OrthoDB" id="614750at2"/>
<reference evidence="5 6" key="1">
    <citation type="submission" date="2015-05" db="EMBL/GenBank/DDBJ databases">
        <title>Genome sequencing and analysis of members of genus Stenotrophomonas.</title>
        <authorList>
            <person name="Patil P.P."/>
            <person name="Midha S."/>
            <person name="Patil P.B."/>
        </authorList>
    </citation>
    <scope>NUCLEOTIDE SEQUENCE [LARGE SCALE GENOMIC DNA]</scope>
    <source>
        <strain evidence="5 6">DSM 21858</strain>
    </source>
</reference>
<proteinExistence type="predicted"/>